<evidence type="ECO:0000259" key="5">
    <source>
        <dbReference type="PROSITE" id="PS50975"/>
    </source>
</evidence>
<dbReference type="InterPro" id="IPR011761">
    <property type="entry name" value="ATP-grasp"/>
</dbReference>
<dbReference type="InterPro" id="IPR052032">
    <property type="entry name" value="ATP-dep_AA_Ligase"/>
</dbReference>
<evidence type="ECO:0000256" key="3">
    <source>
        <dbReference type="ARBA" id="ARBA00022840"/>
    </source>
</evidence>
<dbReference type="OrthoDB" id="9803907at2"/>
<feature type="domain" description="ATP-grasp" evidence="5">
    <location>
        <begin position="121"/>
        <end position="317"/>
    </location>
</feature>
<accession>A0A556QN51</accession>
<dbReference type="GO" id="GO:0046872">
    <property type="term" value="F:metal ion binding"/>
    <property type="evidence" value="ECO:0007669"/>
    <property type="project" value="InterPro"/>
</dbReference>
<dbReference type="RefSeq" id="WP_144228412.1">
    <property type="nucleotide sequence ID" value="NZ_CBCRVV010000001.1"/>
</dbReference>
<evidence type="ECO:0000256" key="2">
    <source>
        <dbReference type="ARBA" id="ARBA00022741"/>
    </source>
</evidence>
<dbReference type="Pfam" id="PF13535">
    <property type="entry name" value="ATP-grasp_4"/>
    <property type="match status" value="1"/>
</dbReference>
<proteinExistence type="predicted"/>
<evidence type="ECO:0000313" key="6">
    <source>
        <dbReference type="EMBL" id="TSJ78071.1"/>
    </source>
</evidence>
<dbReference type="GO" id="GO:0005524">
    <property type="term" value="F:ATP binding"/>
    <property type="evidence" value="ECO:0007669"/>
    <property type="project" value="UniProtKB-UniRule"/>
</dbReference>
<keyword evidence="1" id="KW-0436">Ligase</keyword>
<dbReference type="GO" id="GO:0016874">
    <property type="term" value="F:ligase activity"/>
    <property type="evidence" value="ECO:0007669"/>
    <property type="project" value="UniProtKB-KW"/>
</dbReference>
<dbReference type="AlphaFoldDB" id="A0A556QN51"/>
<evidence type="ECO:0000256" key="1">
    <source>
        <dbReference type="ARBA" id="ARBA00022598"/>
    </source>
</evidence>
<dbReference type="PANTHER" id="PTHR43585:SF2">
    <property type="entry name" value="ATP-GRASP ENZYME FSQD"/>
    <property type="match status" value="1"/>
</dbReference>
<dbReference type="Gene3D" id="3.30.470.20">
    <property type="entry name" value="ATP-grasp fold, B domain"/>
    <property type="match status" value="1"/>
</dbReference>
<evidence type="ECO:0000256" key="4">
    <source>
        <dbReference type="PROSITE-ProRule" id="PRU00409"/>
    </source>
</evidence>
<dbReference type="PANTHER" id="PTHR43585">
    <property type="entry name" value="FUMIPYRROLE BIOSYNTHESIS PROTEIN C"/>
    <property type="match status" value="1"/>
</dbReference>
<protein>
    <submittedName>
        <fullName evidence="6">ATP-grasp domain-containing protein</fullName>
    </submittedName>
</protein>
<gene>
    <name evidence="6" type="ORF">FPL22_01800</name>
</gene>
<comment type="caution">
    <text evidence="6">The sequence shown here is derived from an EMBL/GenBank/DDBJ whole genome shotgun (WGS) entry which is preliminary data.</text>
</comment>
<evidence type="ECO:0000313" key="7">
    <source>
        <dbReference type="Proteomes" id="UP000315648"/>
    </source>
</evidence>
<dbReference type="Gene3D" id="3.40.50.20">
    <property type="match status" value="1"/>
</dbReference>
<dbReference type="EMBL" id="VMBG01000001">
    <property type="protein sequence ID" value="TSJ78071.1"/>
    <property type="molecule type" value="Genomic_DNA"/>
</dbReference>
<dbReference type="Proteomes" id="UP000315648">
    <property type="component" value="Unassembled WGS sequence"/>
</dbReference>
<sequence>MQYLIQNPTGGYALDFIRRMHRRFGARAVCFHTTTANVPSSARLHPELWSKDYIAAHYVATPDAFPRFIEHLRRHHAISAIIPHSEMTVSNAVTLAEGLGLDWVQPAIMRRFRDKFALKSHLRATDPGLRINYAELANSPAHALDIVRQNRLARFVLKPNDGAANMNVGIFSADDPPSLIEDYWLRTRAGTVLLEEFIGGHEYHCNGQIDAEGNVSIIDVGRTHYAETDQQEIVCLRTDQIPFTAPEFALIADYTRRMIVASGLRRSPFHAELRVDESGPCLLECAARLVGAGWARFIHLMHGPEFDVIDLAAHYYGSSEPYGPLALNWKNYDASLLIKIRGVSSRTEKIRHLQGVRETERLPQFETWTEKPALGQHLATTNNLMTSPYALMTRCRTLDEADEVERKIRALIQWNTRPPSALDKVSRYTGRAPAFIRRTLKLERHKESLPVDAFFQ</sequence>
<name>A0A556QN51_9BACT</name>
<keyword evidence="2 4" id="KW-0547">Nucleotide-binding</keyword>
<keyword evidence="3 4" id="KW-0067">ATP-binding</keyword>
<dbReference type="PROSITE" id="PS50975">
    <property type="entry name" value="ATP_GRASP"/>
    <property type="match status" value="1"/>
</dbReference>
<keyword evidence="7" id="KW-1185">Reference proteome</keyword>
<organism evidence="6 7">
    <name type="scientific">Rariglobus hedericola</name>
    <dbReference type="NCBI Taxonomy" id="2597822"/>
    <lineage>
        <taxon>Bacteria</taxon>
        <taxon>Pseudomonadati</taxon>
        <taxon>Verrucomicrobiota</taxon>
        <taxon>Opitutia</taxon>
        <taxon>Opitutales</taxon>
        <taxon>Opitutaceae</taxon>
        <taxon>Rariglobus</taxon>
    </lineage>
</organism>
<dbReference type="SUPFAM" id="SSF56059">
    <property type="entry name" value="Glutathione synthetase ATP-binding domain-like"/>
    <property type="match status" value="1"/>
</dbReference>
<reference evidence="6 7" key="1">
    <citation type="submission" date="2019-07" db="EMBL/GenBank/DDBJ databases">
        <title>Description of 53C-WASEF.</title>
        <authorList>
            <person name="Pitt A."/>
            <person name="Hahn M.W."/>
        </authorList>
    </citation>
    <scope>NUCLEOTIDE SEQUENCE [LARGE SCALE GENOMIC DNA]</scope>
    <source>
        <strain evidence="6 7">53C-WASEF</strain>
    </source>
</reference>